<evidence type="ECO:0000313" key="3">
    <source>
        <dbReference type="Proteomes" id="UP000256964"/>
    </source>
</evidence>
<feature type="region of interest" description="Disordered" evidence="1">
    <location>
        <begin position="138"/>
        <end position="177"/>
    </location>
</feature>
<accession>A0A371CJJ1</accession>
<reference evidence="2 3" key="1">
    <citation type="journal article" date="2018" name="Biotechnol. Biofuels">
        <title>Integrative visual omics of the white-rot fungus Polyporus brumalis exposes the biotechnological potential of its oxidative enzymes for delignifying raw plant biomass.</title>
        <authorList>
            <person name="Miyauchi S."/>
            <person name="Rancon A."/>
            <person name="Drula E."/>
            <person name="Hage H."/>
            <person name="Chaduli D."/>
            <person name="Favel A."/>
            <person name="Grisel S."/>
            <person name="Henrissat B."/>
            <person name="Herpoel-Gimbert I."/>
            <person name="Ruiz-Duenas F.J."/>
            <person name="Chevret D."/>
            <person name="Hainaut M."/>
            <person name="Lin J."/>
            <person name="Wang M."/>
            <person name="Pangilinan J."/>
            <person name="Lipzen A."/>
            <person name="Lesage-Meessen L."/>
            <person name="Navarro D."/>
            <person name="Riley R."/>
            <person name="Grigoriev I.V."/>
            <person name="Zhou S."/>
            <person name="Raouche S."/>
            <person name="Rosso M.N."/>
        </authorList>
    </citation>
    <scope>NUCLEOTIDE SEQUENCE [LARGE SCALE GENOMIC DNA]</scope>
    <source>
        <strain evidence="2 3">BRFM 1820</strain>
    </source>
</reference>
<organism evidence="2 3">
    <name type="scientific">Lentinus brumalis</name>
    <dbReference type="NCBI Taxonomy" id="2498619"/>
    <lineage>
        <taxon>Eukaryota</taxon>
        <taxon>Fungi</taxon>
        <taxon>Dikarya</taxon>
        <taxon>Basidiomycota</taxon>
        <taxon>Agaricomycotina</taxon>
        <taxon>Agaricomycetes</taxon>
        <taxon>Polyporales</taxon>
        <taxon>Polyporaceae</taxon>
        <taxon>Lentinus</taxon>
    </lineage>
</organism>
<dbReference type="EMBL" id="KZ857555">
    <property type="protein sequence ID" value="RDX40451.1"/>
    <property type="molecule type" value="Genomic_DNA"/>
</dbReference>
<evidence type="ECO:0000313" key="2">
    <source>
        <dbReference type="EMBL" id="RDX40451.1"/>
    </source>
</evidence>
<proteinExistence type="predicted"/>
<sequence>AYSNKCSAERGRLRSLLDSALADETGDIDAKMQWTVLTFCLKVFLKYGLKLIGWPAAIPFQNLSDGPVSMADIRELIGLCERDPERPAEPPQLRFVQATPEELREARMDASLACPGPLFPAPAPKYGYSNIGRRHPCPRYDEGGQLTQPRYERNGPKSAKIVPDEEDSEPSNANQEGLPRMYTRWGVQLIWHKGVWRELCDGELSDDPISDCE</sequence>
<keyword evidence="3" id="KW-1185">Reference proteome</keyword>
<dbReference type="OrthoDB" id="2747875at2759"/>
<dbReference type="AlphaFoldDB" id="A0A371CJJ1"/>
<dbReference type="Proteomes" id="UP000256964">
    <property type="component" value="Unassembled WGS sequence"/>
</dbReference>
<evidence type="ECO:0000256" key="1">
    <source>
        <dbReference type="SAM" id="MobiDB-lite"/>
    </source>
</evidence>
<feature type="non-terminal residue" evidence="2">
    <location>
        <position position="1"/>
    </location>
</feature>
<name>A0A371CJJ1_9APHY</name>
<gene>
    <name evidence="2" type="ORF">OH76DRAFT_1490280</name>
</gene>
<protein>
    <submittedName>
        <fullName evidence="2">Uncharacterized protein</fullName>
    </submittedName>
</protein>
<dbReference type="STRING" id="139420.A0A371CJJ1"/>